<sequence length="74" mass="8347">MNFLATLFAVLAVHLMAAFPVFGHVPSQYPRASTDNGSKGGGYVISDFSAQRYGQRPTVHEYEYDSPRYNFRKN</sequence>
<proteinExistence type="predicted"/>
<feature type="chain" id="PRO_5040121523" evidence="1">
    <location>
        <begin position="19"/>
        <end position="74"/>
    </location>
</feature>
<dbReference type="EMBL" id="JAMKOV010000002">
    <property type="protein sequence ID" value="KAI8043693.1"/>
    <property type="molecule type" value="Genomic_DNA"/>
</dbReference>
<protein>
    <submittedName>
        <fullName evidence="2">Uncharacterized protein</fullName>
    </submittedName>
</protein>
<gene>
    <name evidence="2" type="ORF">M5D96_005031</name>
</gene>
<evidence type="ECO:0000313" key="3">
    <source>
        <dbReference type="Proteomes" id="UP001059596"/>
    </source>
</evidence>
<evidence type="ECO:0000313" key="2">
    <source>
        <dbReference type="EMBL" id="KAI8043693.1"/>
    </source>
</evidence>
<keyword evidence="1" id="KW-0732">Signal</keyword>
<name>A0A9P9YVK8_9MUSC</name>
<dbReference type="AlphaFoldDB" id="A0A9P9YVK8"/>
<accession>A0A9P9YVK8</accession>
<organism evidence="2 3">
    <name type="scientific">Drosophila gunungcola</name>
    <name type="common">fruit fly</name>
    <dbReference type="NCBI Taxonomy" id="103775"/>
    <lineage>
        <taxon>Eukaryota</taxon>
        <taxon>Metazoa</taxon>
        <taxon>Ecdysozoa</taxon>
        <taxon>Arthropoda</taxon>
        <taxon>Hexapoda</taxon>
        <taxon>Insecta</taxon>
        <taxon>Pterygota</taxon>
        <taxon>Neoptera</taxon>
        <taxon>Endopterygota</taxon>
        <taxon>Diptera</taxon>
        <taxon>Brachycera</taxon>
        <taxon>Muscomorpha</taxon>
        <taxon>Ephydroidea</taxon>
        <taxon>Drosophilidae</taxon>
        <taxon>Drosophila</taxon>
        <taxon>Sophophora</taxon>
    </lineage>
</organism>
<feature type="signal peptide" evidence="1">
    <location>
        <begin position="1"/>
        <end position="18"/>
    </location>
</feature>
<evidence type="ECO:0000256" key="1">
    <source>
        <dbReference type="SAM" id="SignalP"/>
    </source>
</evidence>
<comment type="caution">
    <text evidence="2">The sequence shown here is derived from an EMBL/GenBank/DDBJ whole genome shotgun (WGS) entry which is preliminary data.</text>
</comment>
<keyword evidence="3" id="KW-1185">Reference proteome</keyword>
<dbReference type="Proteomes" id="UP001059596">
    <property type="component" value="Unassembled WGS sequence"/>
</dbReference>
<reference evidence="2" key="1">
    <citation type="journal article" date="2023" name="Genome Biol. Evol.">
        <title>Long-read-based Genome Assembly of Drosophila gunungcola Reveals Fewer Chemosensory Genes in Flower-breeding Species.</title>
        <authorList>
            <person name="Negi A."/>
            <person name="Liao B.Y."/>
            <person name="Yeh S.D."/>
        </authorList>
    </citation>
    <scope>NUCLEOTIDE SEQUENCE</scope>
    <source>
        <strain evidence="2">Sukarami</strain>
    </source>
</reference>